<evidence type="ECO:0000256" key="3">
    <source>
        <dbReference type="ARBA" id="ARBA00022475"/>
    </source>
</evidence>
<feature type="domain" description="G-protein coupled receptors family 1 profile" evidence="13">
    <location>
        <begin position="39"/>
        <end position="288"/>
    </location>
</feature>
<dbReference type="GO" id="GO:0004930">
    <property type="term" value="F:G protein-coupled receptor activity"/>
    <property type="evidence" value="ECO:0007669"/>
    <property type="project" value="UniProtKB-KW"/>
</dbReference>
<reference evidence="14" key="2">
    <citation type="submission" date="2025-09" db="UniProtKB">
        <authorList>
            <consortium name="Ensembl"/>
        </authorList>
    </citation>
    <scope>IDENTIFICATION</scope>
    <source>
        <strain evidence="14">Glennie</strain>
    </source>
</reference>
<evidence type="ECO:0000256" key="10">
    <source>
        <dbReference type="ARBA" id="ARBA00023170"/>
    </source>
</evidence>
<evidence type="ECO:0000256" key="5">
    <source>
        <dbReference type="ARBA" id="ARBA00022692"/>
    </source>
</evidence>
<sequence>MFNITTGTEFLLLGFSEVRELQLVHGMMFLLVYLAALMGNLLIVTVTALDERLHTPMYFFLSNLALIDLCLISVTVPKSVVNSLTNNRSISFLGCVLQVLFFISLASTEMILLTVMSHDRYTAICHPLRYEVVMNRGACGKMAAASWLSGGLSGLMHMATTFSEPFCGSHVIHHFFCEAPHLLAQAGSTVILREVKVTIFTASLSFLCFISIIISYIRIFSIVLKIPSVEGRSKAFSTCLPHLVVVILFLSAGAFAYLKSKSNGPSGVDLFLSMFYSIVPPAMNPIIYSLRNRELKVGLRRMLCGTIDRGAFWEKCVRDIAMGRK</sequence>
<evidence type="ECO:0000259" key="13">
    <source>
        <dbReference type="PROSITE" id="PS50262"/>
    </source>
</evidence>
<evidence type="ECO:0000256" key="11">
    <source>
        <dbReference type="ARBA" id="ARBA00023224"/>
    </source>
</evidence>
<evidence type="ECO:0000256" key="4">
    <source>
        <dbReference type="ARBA" id="ARBA00022606"/>
    </source>
</evidence>
<dbReference type="GO" id="GO:0004984">
    <property type="term" value="F:olfactory receptor activity"/>
    <property type="evidence" value="ECO:0000318"/>
    <property type="project" value="GO_Central"/>
</dbReference>
<keyword evidence="8" id="KW-0297">G-protein coupled receptor</keyword>
<dbReference type="GO" id="GO:0005549">
    <property type="term" value="F:odorant binding"/>
    <property type="evidence" value="ECO:0000318"/>
    <property type="project" value="GO_Central"/>
</dbReference>
<feature type="transmembrane region" description="Helical" evidence="12">
    <location>
        <begin position="96"/>
        <end position="117"/>
    </location>
</feature>
<feature type="transmembrane region" description="Helical" evidence="12">
    <location>
        <begin position="197"/>
        <end position="217"/>
    </location>
</feature>
<keyword evidence="11" id="KW-0807">Transducer</keyword>
<comment type="function">
    <text evidence="1">Odorant receptor.</text>
</comment>
<reference evidence="14" key="1">
    <citation type="submission" date="2025-08" db="UniProtKB">
        <authorList>
            <consortium name="Ensembl"/>
        </authorList>
    </citation>
    <scope>IDENTIFICATION</scope>
    <source>
        <strain evidence="14">Glennie</strain>
    </source>
</reference>
<dbReference type="FunFam" id="1.20.1070.10:FF:000037">
    <property type="entry name" value="Olfactory receptor"/>
    <property type="match status" value="1"/>
</dbReference>
<dbReference type="PRINTS" id="PR00237">
    <property type="entry name" value="GPCRRHODOPSN"/>
</dbReference>
<feature type="transmembrane region" description="Helical" evidence="12">
    <location>
        <begin position="58"/>
        <end position="76"/>
    </location>
</feature>
<dbReference type="Ensembl" id="ENSOANT00000056050.1">
    <property type="protein sequence ID" value="ENSOANP00000038597.1"/>
    <property type="gene ID" value="ENSOANG00000039367.1"/>
</dbReference>
<evidence type="ECO:0000256" key="6">
    <source>
        <dbReference type="ARBA" id="ARBA00022725"/>
    </source>
</evidence>
<feature type="transmembrane region" description="Helical" evidence="12">
    <location>
        <begin position="270"/>
        <end position="290"/>
    </location>
</feature>
<evidence type="ECO:0000313" key="14">
    <source>
        <dbReference type="Ensembl" id="ENSOANP00000038597.1"/>
    </source>
</evidence>
<accession>A0A6I8NBM5</accession>
<organism evidence="14 15">
    <name type="scientific">Ornithorhynchus anatinus</name>
    <name type="common">Duckbill platypus</name>
    <dbReference type="NCBI Taxonomy" id="9258"/>
    <lineage>
        <taxon>Eukaryota</taxon>
        <taxon>Metazoa</taxon>
        <taxon>Chordata</taxon>
        <taxon>Craniata</taxon>
        <taxon>Vertebrata</taxon>
        <taxon>Euteleostomi</taxon>
        <taxon>Mammalia</taxon>
        <taxon>Monotremata</taxon>
        <taxon>Ornithorhynchidae</taxon>
        <taxon>Ornithorhynchus</taxon>
    </lineage>
</organism>
<evidence type="ECO:0000256" key="8">
    <source>
        <dbReference type="ARBA" id="ARBA00023040"/>
    </source>
</evidence>
<evidence type="ECO:0000256" key="12">
    <source>
        <dbReference type="SAM" id="Phobius"/>
    </source>
</evidence>
<feature type="transmembrane region" description="Helical" evidence="12">
    <location>
        <begin position="23"/>
        <end position="46"/>
    </location>
</feature>
<keyword evidence="7 12" id="KW-1133">Transmembrane helix</keyword>
<evidence type="ECO:0000256" key="9">
    <source>
        <dbReference type="ARBA" id="ARBA00023136"/>
    </source>
</evidence>
<dbReference type="Proteomes" id="UP000002279">
    <property type="component" value="Unplaced"/>
</dbReference>
<dbReference type="SUPFAM" id="SSF81321">
    <property type="entry name" value="Family A G protein-coupled receptor-like"/>
    <property type="match status" value="1"/>
</dbReference>
<dbReference type="Pfam" id="PF13853">
    <property type="entry name" value="7tm_4"/>
    <property type="match status" value="1"/>
</dbReference>
<feature type="transmembrane region" description="Helical" evidence="12">
    <location>
        <begin position="238"/>
        <end position="258"/>
    </location>
</feature>
<evidence type="ECO:0000313" key="15">
    <source>
        <dbReference type="Proteomes" id="UP000002279"/>
    </source>
</evidence>
<keyword evidence="6" id="KW-0552">Olfaction</keyword>
<evidence type="ECO:0000256" key="1">
    <source>
        <dbReference type="ARBA" id="ARBA00002936"/>
    </source>
</evidence>
<dbReference type="Gene3D" id="1.20.1070.10">
    <property type="entry name" value="Rhodopsin 7-helix transmembrane proteins"/>
    <property type="match status" value="1"/>
</dbReference>
<keyword evidence="9 12" id="KW-0472">Membrane</keyword>
<evidence type="ECO:0000256" key="7">
    <source>
        <dbReference type="ARBA" id="ARBA00022989"/>
    </source>
</evidence>
<keyword evidence="5 12" id="KW-0812">Transmembrane</keyword>
<dbReference type="InterPro" id="IPR000276">
    <property type="entry name" value="GPCR_Rhodpsn"/>
</dbReference>
<dbReference type="InParanoid" id="A0A6I8NBM5"/>
<dbReference type="InterPro" id="IPR050516">
    <property type="entry name" value="Olfactory_GPCR"/>
</dbReference>
<protein>
    <recommendedName>
        <fullName evidence="13">G-protein coupled receptors family 1 profile domain-containing protein</fullName>
    </recommendedName>
</protein>
<dbReference type="AlphaFoldDB" id="A0A6I8NBM5"/>
<dbReference type="GO" id="GO:0005886">
    <property type="term" value="C:plasma membrane"/>
    <property type="evidence" value="ECO:0007669"/>
    <property type="project" value="UniProtKB-SubCell"/>
</dbReference>
<dbReference type="InterPro" id="IPR000725">
    <property type="entry name" value="Olfact_rcpt"/>
</dbReference>
<dbReference type="GeneTree" id="ENSGT01050000244828"/>
<proteinExistence type="predicted"/>
<dbReference type="CDD" id="cd15227">
    <property type="entry name" value="7tmA_OR14-like"/>
    <property type="match status" value="1"/>
</dbReference>
<keyword evidence="4" id="KW-0716">Sensory transduction</keyword>
<dbReference type="InterPro" id="IPR017452">
    <property type="entry name" value="GPCR_Rhodpsn_7TM"/>
</dbReference>
<evidence type="ECO:0000256" key="2">
    <source>
        <dbReference type="ARBA" id="ARBA00004651"/>
    </source>
</evidence>
<dbReference type="PRINTS" id="PR00245">
    <property type="entry name" value="OLFACTORYR"/>
</dbReference>
<name>A0A6I8NBM5_ORNAN</name>
<dbReference type="PROSITE" id="PS50262">
    <property type="entry name" value="G_PROTEIN_RECEP_F1_2"/>
    <property type="match status" value="1"/>
</dbReference>
<keyword evidence="15" id="KW-1185">Reference proteome</keyword>
<comment type="subcellular location">
    <subcellularLocation>
        <location evidence="2">Cell membrane</location>
        <topology evidence="2">Multi-pass membrane protein</topology>
    </subcellularLocation>
</comment>
<keyword evidence="3" id="KW-1003">Cell membrane</keyword>
<dbReference type="PANTHER" id="PTHR26452">
    <property type="entry name" value="OLFACTORY RECEPTOR"/>
    <property type="match status" value="1"/>
</dbReference>
<keyword evidence="10" id="KW-0675">Receptor</keyword>